<protein>
    <submittedName>
        <fullName evidence="2">BREX system P-loop protein BrxC</fullName>
    </submittedName>
</protein>
<organism evidence="2 3">
    <name type="scientific">Lujinxingia vulgaris</name>
    <dbReference type="NCBI Taxonomy" id="2600176"/>
    <lineage>
        <taxon>Bacteria</taxon>
        <taxon>Deltaproteobacteria</taxon>
        <taxon>Bradymonadales</taxon>
        <taxon>Lujinxingiaceae</taxon>
        <taxon>Lujinxingia</taxon>
    </lineage>
</organism>
<dbReference type="AlphaFoldDB" id="A0A5C6X9C5"/>
<dbReference type="InterPro" id="IPR047679">
    <property type="entry name" value="BREX_BrxC"/>
</dbReference>
<sequence>MTTLDSDARTSQNAIGDLFRKDVTRDIPPVIYFHEQSSEKLLEEVREYIITGGYPEDHPHHTRVPSGIHEQYVRLLGGIARELDKAQGPELPTAWISGFYGSGKSSFAKLLGLALDGKTLPDGRTLAQALLAADTSPLAHEFRDAWEVLSDKIDPIAVVFDIGGVARDHEQIHAAAIRQLQERLGYSHLASVAEYELRLERDGQWPDFLAACEDVHGQPWEELRDDAMADDLFSEVMHALLPSRYTEPMTWADLFAGRNAQNLAPNEAADAIADVMRFRAPGKTLFFVIDEVSQYIHQDEQRMLRLQSFASSLGQRLRGRAWLLVTGQEKLEEASESTVLGKLKGRFPPHLRVHLDATNIRDVVHKRLLFKTEAAEATLQDLFARYRDNLRLYAYECADITTDDFVEVYPMLPGHIDLLMDITSAMHLRSTRVQGDTHAIRGLIQLLGELFREKQLATREVGRLVTFDDIFDVQSSALDNDTQNTMAALLKWCADTEDELAIRAAKAVALLQLVAENRPTTVDLIASVLYDRLDRGDQRPAITEALNRLRDKNFISYSDTRGYKLQSSAGKDWAQERERIAVSHDQASEVVSRELAALIDATPRPRHHGSDFYFSAFFNDMRSNHDAVIKRNHHQASITFDFQFVGKDTQSSTAWIQRSEESTTKNRVIWVVGHTQEVIDAARAWFRSEKMIRTYDARRANLGAATLGLLRDEETRRDSLHRELVNQINSAWVAGKMYFRGREIEPRNFGAAFNTALHRAGEVLLPEVFPNYVSLTVTEKELDQLLSESLGGASAKFMEGELGILSKDAGVMVATCTGQIPTQILGAITSAHGLNGTTLFNQFTSEPYGYHASIIQACLAGLVRAKKIVIQLESGKRVTSYRDPGTQDLFRKERDLKRANIFPATEGDISGRDRIQMCRFFEDHLSATVDREDEALADAVYAHFPEKRTRLKDLKSQLQRLPGAPPLPDTLLALESALDLCLSSRRVEETVLTLKQQLDALRDGVHQLGVYASELTEEKIGALRRLEALMMYEAAQLKQTGELSEEVGAAIGRVQDQLKSARPWQDLISVEADATRIREAYREARQALIDRATVATREAVERIKLRDGFDQLDGDGSNRVLRIIREATTATDAKAVAPGLGELTREIDVNIPRALDEAHDRLDKLIVSEKEVPVVKVRHGLSNRTIQTEEELEGVLEELREQIKEQLGRGVVVRLY</sequence>
<evidence type="ECO:0000313" key="2">
    <source>
        <dbReference type="EMBL" id="TXD36986.1"/>
    </source>
</evidence>
<name>A0A5C6X9C5_9DELT</name>
<dbReference type="OrthoDB" id="3201900at2"/>
<dbReference type="NCBIfam" id="NF033441">
    <property type="entry name" value="BREX_BrxC"/>
    <property type="match status" value="1"/>
</dbReference>
<reference evidence="2 3" key="1">
    <citation type="submission" date="2019-08" db="EMBL/GenBank/DDBJ databases">
        <title>Bradymonadales sp. TMQ4.</title>
        <authorList>
            <person name="Liang Q."/>
        </authorList>
    </citation>
    <scope>NUCLEOTIDE SEQUENCE [LARGE SCALE GENOMIC DNA]</scope>
    <source>
        <strain evidence="2 3">TMQ4</strain>
    </source>
</reference>
<gene>
    <name evidence="2" type="primary">brxC</name>
    <name evidence="2" type="ORF">FRC98_09600</name>
</gene>
<comment type="caution">
    <text evidence="2">The sequence shown here is derived from an EMBL/GenBank/DDBJ whole genome shotgun (WGS) entry which is preliminary data.</text>
</comment>
<evidence type="ECO:0000256" key="1">
    <source>
        <dbReference type="SAM" id="Coils"/>
    </source>
</evidence>
<accession>A0A5C6X9C5</accession>
<proteinExistence type="predicted"/>
<feature type="coiled-coil region" evidence="1">
    <location>
        <begin position="1182"/>
        <end position="1209"/>
    </location>
</feature>
<dbReference type="EMBL" id="VOSM01000004">
    <property type="protein sequence ID" value="TXD36986.1"/>
    <property type="molecule type" value="Genomic_DNA"/>
</dbReference>
<keyword evidence="1" id="KW-0175">Coiled coil</keyword>
<dbReference type="Proteomes" id="UP000321412">
    <property type="component" value="Unassembled WGS sequence"/>
</dbReference>
<dbReference type="RefSeq" id="WP_146981109.1">
    <property type="nucleotide sequence ID" value="NZ_VOSM01000004.1"/>
</dbReference>
<evidence type="ECO:0000313" key="3">
    <source>
        <dbReference type="Proteomes" id="UP000321412"/>
    </source>
</evidence>
<keyword evidence="3" id="KW-1185">Reference proteome</keyword>